<comment type="caution">
    <text evidence="3">The sequence shown here is derived from an EMBL/GenBank/DDBJ whole genome shotgun (WGS) entry which is preliminary data.</text>
</comment>
<dbReference type="Proteomes" id="UP000662373">
    <property type="component" value="Unassembled WGS sequence"/>
</dbReference>
<proteinExistence type="predicted"/>
<evidence type="ECO:0000259" key="2">
    <source>
        <dbReference type="Pfam" id="PF25292"/>
    </source>
</evidence>
<feature type="domain" description="Lambda-carrageenase beta-propeller" evidence="2">
    <location>
        <begin position="63"/>
        <end position="208"/>
    </location>
</feature>
<keyword evidence="4" id="KW-1185">Reference proteome</keyword>
<feature type="signal peptide" evidence="1">
    <location>
        <begin position="1"/>
        <end position="28"/>
    </location>
</feature>
<evidence type="ECO:0000256" key="1">
    <source>
        <dbReference type="SAM" id="SignalP"/>
    </source>
</evidence>
<evidence type="ECO:0000313" key="4">
    <source>
        <dbReference type="Proteomes" id="UP000662373"/>
    </source>
</evidence>
<dbReference type="Pfam" id="PF25292">
    <property type="entry name" value="Beta-prop_CGLA"/>
    <property type="match status" value="1"/>
</dbReference>
<dbReference type="PROSITE" id="PS51257">
    <property type="entry name" value="PROKAR_LIPOPROTEIN"/>
    <property type="match status" value="1"/>
</dbReference>
<dbReference type="InterPro" id="IPR057420">
    <property type="entry name" value="Beta-prop_CGLA"/>
</dbReference>
<gene>
    <name evidence="3" type="ORF">JEM65_12990</name>
</gene>
<dbReference type="Gene3D" id="2.130.10.10">
    <property type="entry name" value="YVTN repeat-like/Quinoprotein amine dehydrogenase"/>
    <property type="match status" value="1"/>
</dbReference>
<keyword evidence="1" id="KW-0732">Signal</keyword>
<dbReference type="SUPFAM" id="SSF50998">
    <property type="entry name" value="Quinoprotein alcohol dehydrogenase-like"/>
    <property type="match status" value="1"/>
</dbReference>
<organism evidence="3 4">
    <name type="scientific">Gelidibacter salicanalis</name>
    <dbReference type="NCBI Taxonomy" id="291193"/>
    <lineage>
        <taxon>Bacteria</taxon>
        <taxon>Pseudomonadati</taxon>
        <taxon>Bacteroidota</taxon>
        <taxon>Flavobacteriia</taxon>
        <taxon>Flavobacteriales</taxon>
        <taxon>Flavobacteriaceae</taxon>
        <taxon>Gelidibacter</taxon>
    </lineage>
</organism>
<dbReference type="AlphaFoldDB" id="A0A934NKN7"/>
<dbReference type="InterPro" id="IPR015943">
    <property type="entry name" value="WD40/YVTN_repeat-like_dom_sf"/>
</dbReference>
<dbReference type="InterPro" id="IPR011047">
    <property type="entry name" value="Quinoprotein_ADH-like_sf"/>
</dbReference>
<reference evidence="3 4" key="1">
    <citation type="submission" date="2020-09" db="EMBL/GenBank/DDBJ databases">
        <title>Draft genome of Gelidibacter salicanalis PAMC21136.</title>
        <authorList>
            <person name="Park H."/>
        </authorList>
    </citation>
    <scope>NUCLEOTIDE SEQUENCE [LARGE SCALE GENOMIC DNA]</scope>
    <source>
        <strain evidence="3 4">PAMC21136</strain>
    </source>
</reference>
<dbReference type="EMBL" id="JAEHJZ010000032">
    <property type="protein sequence ID" value="MBJ7881552.1"/>
    <property type="molecule type" value="Genomic_DNA"/>
</dbReference>
<accession>A0A934NKN7</accession>
<evidence type="ECO:0000313" key="3">
    <source>
        <dbReference type="EMBL" id="MBJ7881552.1"/>
    </source>
</evidence>
<feature type="chain" id="PRO_5036721365" evidence="1">
    <location>
        <begin position="29"/>
        <end position="214"/>
    </location>
</feature>
<name>A0A934NKN7_9FLAO</name>
<sequence>MKKIPHKNEFRSLLLIQMLFFTASCVTAQKNSKVDYSNKGVYSIETGLTITKVRTAEDKKQSYVVATSYEGTMIAVSYNGDILWKNKLSGFMNHDICAADINKDGIDEVLAANADGSIYCLDNKGKLLWQFKQNDTPMYAVTVVKKDNQANVVCGGYDNSFYYVSSDGQLISEVNSKTYSIEKPFGNVTHKDLPQDGLHITNFLKPGNSMERIF</sequence>
<protein>
    <submittedName>
        <fullName evidence="3">PQQ-binding-like beta-propeller repeat protein</fullName>
    </submittedName>
</protein>